<organism evidence="1 2">
    <name type="scientific">Streptomyces brasiliscabiei</name>
    <dbReference type="NCBI Taxonomy" id="2736302"/>
    <lineage>
        <taxon>Bacteria</taxon>
        <taxon>Bacillati</taxon>
        <taxon>Actinomycetota</taxon>
        <taxon>Actinomycetes</taxon>
        <taxon>Kitasatosporales</taxon>
        <taxon>Streptomycetaceae</taxon>
        <taxon>Streptomyces</taxon>
    </lineage>
</organism>
<accession>A0ABU8G9V9</accession>
<dbReference type="Proteomes" id="UP001365781">
    <property type="component" value="Unassembled WGS sequence"/>
</dbReference>
<proteinExistence type="predicted"/>
<keyword evidence="2" id="KW-1185">Reference proteome</keyword>
<dbReference type="EMBL" id="JBBAYM010000007">
    <property type="protein sequence ID" value="MEI5609989.1"/>
    <property type="molecule type" value="Genomic_DNA"/>
</dbReference>
<protein>
    <submittedName>
        <fullName evidence="1">Uncharacterized protein</fullName>
    </submittedName>
</protein>
<evidence type="ECO:0000313" key="1">
    <source>
        <dbReference type="EMBL" id="MEI5609989.1"/>
    </source>
</evidence>
<evidence type="ECO:0000313" key="2">
    <source>
        <dbReference type="Proteomes" id="UP001365781"/>
    </source>
</evidence>
<gene>
    <name evidence="1" type="ORF">WB403_12500</name>
</gene>
<sequence>MEQVAAEPSTLDAFTAILRAQQRERVERPGVAGQIGSIIGWPLVADPRLPRGFVYLRPHPRPAEPAQETTAP</sequence>
<name>A0ABU8G9V9_9ACTN</name>
<comment type="caution">
    <text evidence="1">The sequence shown here is derived from an EMBL/GenBank/DDBJ whole genome shotgun (WGS) entry which is preliminary data.</text>
</comment>
<reference evidence="1 2" key="1">
    <citation type="submission" date="2024-03" db="EMBL/GenBank/DDBJ databases">
        <title>First Report of Pectobacterium brasiliscabiei causing potato scab in china.</title>
        <authorList>
            <person name="Handique U."/>
        </authorList>
    </citation>
    <scope>NUCLEOTIDE SEQUENCE [LARGE SCALE GENOMIC DNA]</scope>
    <source>
        <strain evidence="1 2">ZRIMU1503</strain>
    </source>
</reference>